<dbReference type="Pfam" id="PF08281">
    <property type="entry name" value="Sigma70_r4_2"/>
    <property type="match status" value="1"/>
</dbReference>
<dbReference type="InterPro" id="IPR013249">
    <property type="entry name" value="RNA_pol_sigma70_r4_t2"/>
</dbReference>
<dbReference type="Proteomes" id="UP001549143">
    <property type="component" value="Unassembled WGS sequence"/>
</dbReference>
<evidence type="ECO:0000256" key="3">
    <source>
        <dbReference type="ARBA" id="ARBA00023082"/>
    </source>
</evidence>
<dbReference type="Pfam" id="PF04542">
    <property type="entry name" value="Sigma70_r2"/>
    <property type="match status" value="1"/>
</dbReference>
<evidence type="ECO:0000313" key="7">
    <source>
        <dbReference type="EMBL" id="MET3660598.1"/>
    </source>
</evidence>
<dbReference type="NCBIfam" id="NF008888">
    <property type="entry name" value="PRK11922.1"/>
    <property type="match status" value="1"/>
</dbReference>
<evidence type="ECO:0000256" key="2">
    <source>
        <dbReference type="ARBA" id="ARBA00023015"/>
    </source>
</evidence>
<comment type="similarity">
    <text evidence="1">Belongs to the sigma-70 factor family. ECF subfamily.</text>
</comment>
<evidence type="ECO:0000313" key="8">
    <source>
        <dbReference type="Proteomes" id="UP001549143"/>
    </source>
</evidence>
<evidence type="ECO:0000256" key="1">
    <source>
        <dbReference type="ARBA" id="ARBA00010641"/>
    </source>
</evidence>
<feature type="domain" description="RNA polymerase sigma-70 region 2" evidence="5">
    <location>
        <begin position="38"/>
        <end position="105"/>
    </location>
</feature>
<organism evidence="7 8">
    <name type="scientific">Aquamicrobium ahrensii</name>
    <dbReference type="NCBI Taxonomy" id="469551"/>
    <lineage>
        <taxon>Bacteria</taxon>
        <taxon>Pseudomonadati</taxon>
        <taxon>Pseudomonadota</taxon>
        <taxon>Alphaproteobacteria</taxon>
        <taxon>Hyphomicrobiales</taxon>
        <taxon>Phyllobacteriaceae</taxon>
        <taxon>Aquamicrobium</taxon>
    </lineage>
</organism>
<dbReference type="InterPro" id="IPR036388">
    <property type="entry name" value="WH-like_DNA-bd_sf"/>
</dbReference>
<dbReference type="SUPFAM" id="SSF88659">
    <property type="entry name" value="Sigma3 and sigma4 domains of RNA polymerase sigma factors"/>
    <property type="match status" value="1"/>
</dbReference>
<evidence type="ECO:0000259" key="5">
    <source>
        <dbReference type="Pfam" id="PF04542"/>
    </source>
</evidence>
<evidence type="ECO:0000259" key="6">
    <source>
        <dbReference type="Pfam" id="PF08281"/>
    </source>
</evidence>
<dbReference type="NCBIfam" id="TIGR02937">
    <property type="entry name" value="sigma70-ECF"/>
    <property type="match status" value="1"/>
</dbReference>
<dbReference type="CDD" id="cd06171">
    <property type="entry name" value="Sigma70_r4"/>
    <property type="match status" value="1"/>
</dbReference>
<name>A0ABV2KHN9_9HYPH</name>
<dbReference type="PANTHER" id="PTHR43133:SF51">
    <property type="entry name" value="RNA POLYMERASE SIGMA FACTOR"/>
    <property type="match status" value="1"/>
</dbReference>
<keyword evidence="3" id="KW-0731">Sigma factor</keyword>
<comment type="caution">
    <text evidence="7">The sequence shown here is derived from an EMBL/GenBank/DDBJ whole genome shotgun (WGS) entry which is preliminary data.</text>
</comment>
<dbReference type="Gene3D" id="1.10.1740.10">
    <property type="match status" value="1"/>
</dbReference>
<evidence type="ECO:0000256" key="4">
    <source>
        <dbReference type="ARBA" id="ARBA00023163"/>
    </source>
</evidence>
<keyword evidence="8" id="KW-1185">Reference proteome</keyword>
<gene>
    <name evidence="7" type="ORF">ABID44_000912</name>
</gene>
<sequence length="234" mass="26388">MKAAIPDPFSSKHHAPSSAELALARRAARCDPAAVRQIVRQHNQRLYRLARAVLRNDADAEDALQDAYLKAFTHLHRFRGEASLSTWLSRITLNEAASRLRRRKRLKRNAVDRPDSASQIIIPFPIRNGSDDPERTMAQRQILHLVEQATDTLPQPFRLVFVARVIEGLSVEETAALLDLQPSTVRTRLHRARKMVKEQLEAQIGPVLVDAFPFAGKRCERLTEAVLARLSTGN</sequence>
<proteinExistence type="inferred from homology"/>
<dbReference type="InterPro" id="IPR039425">
    <property type="entry name" value="RNA_pol_sigma-70-like"/>
</dbReference>
<dbReference type="EMBL" id="JBEPMN010000002">
    <property type="protein sequence ID" value="MET3660598.1"/>
    <property type="molecule type" value="Genomic_DNA"/>
</dbReference>
<dbReference type="SUPFAM" id="SSF88946">
    <property type="entry name" value="Sigma2 domain of RNA polymerase sigma factors"/>
    <property type="match status" value="1"/>
</dbReference>
<dbReference type="InterPro" id="IPR013324">
    <property type="entry name" value="RNA_pol_sigma_r3/r4-like"/>
</dbReference>
<accession>A0ABV2KHN9</accession>
<keyword evidence="2" id="KW-0805">Transcription regulation</keyword>
<dbReference type="InterPro" id="IPR007627">
    <property type="entry name" value="RNA_pol_sigma70_r2"/>
</dbReference>
<feature type="domain" description="RNA polymerase sigma factor 70 region 4 type 2" evidence="6">
    <location>
        <begin position="145"/>
        <end position="195"/>
    </location>
</feature>
<dbReference type="PANTHER" id="PTHR43133">
    <property type="entry name" value="RNA POLYMERASE ECF-TYPE SIGMA FACTO"/>
    <property type="match status" value="1"/>
</dbReference>
<protein>
    <submittedName>
        <fullName evidence="7">RNA polymerase sigma-70 factor (ECF subfamily)</fullName>
    </submittedName>
</protein>
<dbReference type="InterPro" id="IPR013325">
    <property type="entry name" value="RNA_pol_sigma_r2"/>
</dbReference>
<reference evidence="7 8" key="1">
    <citation type="submission" date="2024-06" db="EMBL/GenBank/DDBJ databases">
        <title>Genomic Encyclopedia of Type Strains, Phase IV (KMG-IV): sequencing the most valuable type-strain genomes for metagenomic binning, comparative biology and taxonomic classification.</title>
        <authorList>
            <person name="Goeker M."/>
        </authorList>
    </citation>
    <scope>NUCLEOTIDE SEQUENCE [LARGE SCALE GENOMIC DNA]</scope>
    <source>
        <strain evidence="7 8">DSM 19730</strain>
    </source>
</reference>
<keyword evidence="4" id="KW-0804">Transcription</keyword>
<dbReference type="RefSeq" id="WP_354150481.1">
    <property type="nucleotide sequence ID" value="NZ_JBEPMN010000002.1"/>
</dbReference>
<dbReference type="Gene3D" id="1.10.10.10">
    <property type="entry name" value="Winged helix-like DNA-binding domain superfamily/Winged helix DNA-binding domain"/>
    <property type="match status" value="1"/>
</dbReference>
<dbReference type="InterPro" id="IPR014284">
    <property type="entry name" value="RNA_pol_sigma-70_dom"/>
</dbReference>